<dbReference type="AlphaFoldDB" id="A0A7V9Z1G9"/>
<gene>
    <name evidence="1" type="ORF">HNQ85_002499</name>
</gene>
<name>A0A7V9Z1G9_9BACL</name>
<dbReference type="Proteomes" id="UP000580891">
    <property type="component" value="Unassembled WGS sequence"/>
</dbReference>
<evidence type="ECO:0000313" key="2">
    <source>
        <dbReference type="Proteomes" id="UP000580891"/>
    </source>
</evidence>
<comment type="caution">
    <text evidence="1">The sequence shown here is derived from an EMBL/GenBank/DDBJ whole genome shotgun (WGS) entry which is preliminary data.</text>
</comment>
<sequence>MEIEIELMEKEAFGEVVSEGIFETIVIWKDGDWSIVGSAHHQSRVGKQEPLMYIYKEQLQQMDVQQDSIQYLIKQIEDALNGISVKAFCD</sequence>
<proteinExistence type="predicted"/>
<accession>A0A7V9Z1G9</accession>
<organism evidence="1 2">
    <name type="scientific">[Anoxybacillus] calidus</name>
    <dbReference type="NCBI Taxonomy" id="575178"/>
    <lineage>
        <taxon>Bacteria</taxon>
        <taxon>Bacillati</taxon>
        <taxon>Bacillota</taxon>
        <taxon>Bacilli</taxon>
        <taxon>Bacillales</taxon>
        <taxon>Anoxybacillaceae</taxon>
        <taxon>Paranoxybacillus</taxon>
    </lineage>
</organism>
<reference evidence="1 2" key="1">
    <citation type="submission" date="2020-07" db="EMBL/GenBank/DDBJ databases">
        <title>Genomic Encyclopedia of Type Strains, Phase IV (KMG-IV): sequencing the most valuable type-strain genomes for metagenomic binning, comparative biology and taxonomic classification.</title>
        <authorList>
            <person name="Goeker M."/>
        </authorList>
    </citation>
    <scope>NUCLEOTIDE SEQUENCE [LARGE SCALE GENOMIC DNA]</scope>
    <source>
        <strain evidence="1 2">DSM 25220</strain>
    </source>
</reference>
<dbReference type="EMBL" id="JACDUU010000006">
    <property type="protein sequence ID" value="MBA2872190.1"/>
    <property type="molecule type" value="Genomic_DNA"/>
</dbReference>
<keyword evidence="2" id="KW-1185">Reference proteome</keyword>
<dbReference type="RefSeq" id="WP_181537997.1">
    <property type="nucleotide sequence ID" value="NZ_JACDUU010000006.1"/>
</dbReference>
<protein>
    <submittedName>
        <fullName evidence="1">Uncharacterized protein</fullName>
    </submittedName>
</protein>
<evidence type="ECO:0000313" key="1">
    <source>
        <dbReference type="EMBL" id="MBA2872190.1"/>
    </source>
</evidence>